<dbReference type="AlphaFoldDB" id="A0A497F5D9"/>
<dbReference type="PANTHER" id="PTHR46638">
    <property type="entry name" value="CORRINOID ADENOSYLTRANSFERASE"/>
    <property type="match status" value="1"/>
</dbReference>
<evidence type="ECO:0000313" key="2">
    <source>
        <dbReference type="Proteomes" id="UP000269499"/>
    </source>
</evidence>
<accession>A0A497F5D9</accession>
<protein>
    <submittedName>
        <fullName evidence="1">Cob(I)yrinic acid a,c-diamide adenosyltransferase</fullName>
    </submittedName>
</protein>
<dbReference type="GO" id="GO:0009236">
    <property type="term" value="P:cobalamin biosynthetic process"/>
    <property type="evidence" value="ECO:0007669"/>
    <property type="project" value="InterPro"/>
</dbReference>
<reference evidence="1 2" key="1">
    <citation type="submission" date="2018-06" db="EMBL/GenBank/DDBJ databases">
        <title>Extensive metabolic versatility and redundancy in microbially diverse, dynamic hydrothermal sediments.</title>
        <authorList>
            <person name="Dombrowski N."/>
            <person name="Teske A."/>
            <person name="Baker B.J."/>
        </authorList>
    </citation>
    <scope>NUCLEOTIDE SEQUENCE [LARGE SCALE GENOMIC DNA]</scope>
    <source>
        <strain evidence="1">B20_G2</strain>
    </source>
</reference>
<evidence type="ECO:0000313" key="1">
    <source>
        <dbReference type="EMBL" id="RLE54479.1"/>
    </source>
</evidence>
<dbReference type="GO" id="GO:0005524">
    <property type="term" value="F:ATP binding"/>
    <property type="evidence" value="ECO:0007669"/>
    <property type="project" value="InterPro"/>
</dbReference>
<organism evidence="1 2">
    <name type="scientific">Thermoproteota archaeon</name>
    <dbReference type="NCBI Taxonomy" id="2056631"/>
    <lineage>
        <taxon>Archaea</taxon>
        <taxon>Thermoproteota</taxon>
    </lineage>
</organism>
<dbReference type="Gene3D" id="3.40.50.300">
    <property type="entry name" value="P-loop containing nucleotide triphosphate hydrolases"/>
    <property type="match status" value="1"/>
</dbReference>
<dbReference type="InterPro" id="IPR027417">
    <property type="entry name" value="P-loop_NTPase"/>
</dbReference>
<dbReference type="SUPFAM" id="SSF52540">
    <property type="entry name" value="P-loop containing nucleoside triphosphate hydrolases"/>
    <property type="match status" value="1"/>
</dbReference>
<dbReference type="InterPro" id="IPR003724">
    <property type="entry name" value="CblAdoTrfase_CobA"/>
</dbReference>
<comment type="caution">
    <text evidence="1">The sequence shown here is derived from an EMBL/GenBank/DDBJ whole genome shotgun (WGS) entry which is preliminary data.</text>
</comment>
<dbReference type="Pfam" id="PF02572">
    <property type="entry name" value="CobA_CobO_BtuR"/>
    <property type="match status" value="1"/>
</dbReference>
<gene>
    <name evidence="1" type="ORF">DRJ26_01880</name>
</gene>
<sequence length="170" mass="19026">MGLVFLYTGTGAGKTTSALGLALRCIGHGLKVVVIQFMKGRKDIGEYLVRDRLSPDYEIYQFGRLDWVNLKEPSEEDKRLAKKALEFAEKIAIEKKPFLLILDEINLAAAINLISVEEVLSLLSKIPDETHVVLTGRYAPPELINRADVVNLVVEVKYPKDLITLKGINY</sequence>
<name>A0A497F5D9_9CREN</name>
<dbReference type="GO" id="GO:0008817">
    <property type="term" value="F:corrinoid adenosyltransferase activity"/>
    <property type="evidence" value="ECO:0007669"/>
    <property type="project" value="InterPro"/>
</dbReference>
<dbReference type="PANTHER" id="PTHR46638:SF1">
    <property type="entry name" value="CORRINOID ADENOSYLTRANSFERASE"/>
    <property type="match status" value="1"/>
</dbReference>
<dbReference type="PIRSF" id="PIRSF015617">
    <property type="entry name" value="Adensltrnsf_CobA"/>
    <property type="match status" value="1"/>
</dbReference>
<dbReference type="EMBL" id="QMRA01000024">
    <property type="protein sequence ID" value="RLE54479.1"/>
    <property type="molecule type" value="Genomic_DNA"/>
</dbReference>
<proteinExistence type="predicted"/>
<dbReference type="Proteomes" id="UP000269499">
    <property type="component" value="Unassembled WGS sequence"/>
</dbReference>